<dbReference type="InterPro" id="IPR002893">
    <property type="entry name" value="Znf_MYND"/>
</dbReference>
<dbReference type="Pfam" id="PF16087">
    <property type="entry name" value="DUF4817"/>
    <property type="match status" value="1"/>
</dbReference>
<dbReference type="AlphaFoldDB" id="A0A6H5J0W0"/>
<feature type="compositionally biased region" description="Low complexity" evidence="8">
    <location>
        <begin position="752"/>
        <end position="761"/>
    </location>
</feature>
<accession>A0A6H5J0W0</accession>
<keyword evidence="4" id="KW-0862">Zinc</keyword>
<evidence type="ECO:0000259" key="9">
    <source>
        <dbReference type="PROSITE" id="PS50865"/>
    </source>
</evidence>
<dbReference type="InterPro" id="IPR002110">
    <property type="entry name" value="Ankyrin_rpt"/>
</dbReference>
<keyword evidence="1" id="KW-0479">Metal-binding</keyword>
<evidence type="ECO:0000256" key="6">
    <source>
        <dbReference type="PROSITE-ProRule" id="PRU00023"/>
    </source>
</evidence>
<evidence type="ECO:0000313" key="10">
    <source>
        <dbReference type="EMBL" id="CAB0044113.1"/>
    </source>
</evidence>
<dbReference type="PROSITE" id="PS50088">
    <property type="entry name" value="ANK_REPEAT"/>
    <property type="match status" value="6"/>
</dbReference>
<name>A0A6H5J0W0_9HYME</name>
<feature type="domain" description="MYND-type" evidence="9">
    <location>
        <begin position="1007"/>
        <end position="1045"/>
    </location>
</feature>
<feature type="repeat" description="ANK" evidence="6">
    <location>
        <begin position="341"/>
        <end position="374"/>
    </location>
</feature>
<keyword evidence="11" id="KW-1185">Reference proteome</keyword>
<evidence type="ECO:0000313" key="11">
    <source>
        <dbReference type="Proteomes" id="UP000479190"/>
    </source>
</evidence>
<dbReference type="Proteomes" id="UP000479190">
    <property type="component" value="Unassembled WGS sequence"/>
</dbReference>
<feature type="repeat" description="ANK" evidence="6">
    <location>
        <begin position="267"/>
        <end position="299"/>
    </location>
</feature>
<dbReference type="PANTHER" id="PTHR24198:SF165">
    <property type="entry name" value="ANKYRIN REPEAT-CONTAINING PROTEIN-RELATED"/>
    <property type="match status" value="1"/>
</dbReference>
<dbReference type="OrthoDB" id="194358at2759"/>
<dbReference type="SUPFAM" id="SSF144232">
    <property type="entry name" value="HIT/MYND zinc finger-like"/>
    <property type="match status" value="1"/>
</dbReference>
<evidence type="ECO:0000256" key="7">
    <source>
        <dbReference type="PROSITE-ProRule" id="PRU00134"/>
    </source>
</evidence>
<keyword evidence="5 6" id="KW-0040">ANK repeat</keyword>
<dbReference type="PANTHER" id="PTHR24198">
    <property type="entry name" value="ANKYRIN REPEAT AND PROTEIN KINASE DOMAIN-CONTAINING PROTEIN"/>
    <property type="match status" value="1"/>
</dbReference>
<reference evidence="10 11" key="1">
    <citation type="submission" date="2020-02" db="EMBL/GenBank/DDBJ databases">
        <authorList>
            <person name="Ferguson B K."/>
        </authorList>
    </citation>
    <scope>NUCLEOTIDE SEQUENCE [LARGE SCALE GENOMIC DNA]</scope>
</reference>
<evidence type="ECO:0000256" key="8">
    <source>
        <dbReference type="SAM" id="MobiDB-lite"/>
    </source>
</evidence>
<dbReference type="EMBL" id="CADCXV010001394">
    <property type="protein sequence ID" value="CAB0044113.1"/>
    <property type="molecule type" value="Genomic_DNA"/>
</dbReference>
<dbReference type="InterPro" id="IPR032135">
    <property type="entry name" value="DUF4817"/>
</dbReference>
<keyword evidence="3 7" id="KW-0863">Zinc-finger</keyword>
<proteinExistence type="predicted"/>
<gene>
    <name evidence="10" type="ORF">TBRA_LOCUS15701</name>
</gene>
<dbReference type="SMART" id="SM00248">
    <property type="entry name" value="ANK"/>
    <property type="match status" value="13"/>
</dbReference>
<evidence type="ECO:0000256" key="3">
    <source>
        <dbReference type="ARBA" id="ARBA00022771"/>
    </source>
</evidence>
<dbReference type="GO" id="GO:0008270">
    <property type="term" value="F:zinc ion binding"/>
    <property type="evidence" value="ECO:0007669"/>
    <property type="project" value="UniProtKB-KW"/>
</dbReference>
<dbReference type="PROSITE" id="PS50865">
    <property type="entry name" value="ZF_MYND_2"/>
    <property type="match status" value="1"/>
</dbReference>
<feature type="repeat" description="ANK" evidence="6">
    <location>
        <begin position="421"/>
        <end position="453"/>
    </location>
</feature>
<feature type="region of interest" description="Disordered" evidence="8">
    <location>
        <begin position="746"/>
        <end position="774"/>
    </location>
</feature>
<feature type="repeat" description="ANK" evidence="6">
    <location>
        <begin position="494"/>
        <end position="522"/>
    </location>
</feature>
<keyword evidence="2" id="KW-0677">Repeat</keyword>
<evidence type="ECO:0000256" key="5">
    <source>
        <dbReference type="ARBA" id="ARBA00023043"/>
    </source>
</evidence>
<organism evidence="10 11">
    <name type="scientific">Trichogramma brassicae</name>
    <dbReference type="NCBI Taxonomy" id="86971"/>
    <lineage>
        <taxon>Eukaryota</taxon>
        <taxon>Metazoa</taxon>
        <taxon>Ecdysozoa</taxon>
        <taxon>Arthropoda</taxon>
        <taxon>Hexapoda</taxon>
        <taxon>Insecta</taxon>
        <taxon>Pterygota</taxon>
        <taxon>Neoptera</taxon>
        <taxon>Endopterygota</taxon>
        <taxon>Hymenoptera</taxon>
        <taxon>Apocrita</taxon>
        <taxon>Proctotrupomorpha</taxon>
        <taxon>Chalcidoidea</taxon>
        <taxon>Trichogrammatidae</taxon>
        <taxon>Trichogramma</taxon>
    </lineage>
</organism>
<protein>
    <recommendedName>
        <fullName evidence="9">MYND-type domain-containing protein</fullName>
    </recommendedName>
</protein>
<dbReference type="Gene3D" id="6.10.140.2220">
    <property type="match status" value="1"/>
</dbReference>
<dbReference type="PROSITE" id="PS50297">
    <property type="entry name" value="ANK_REP_REGION"/>
    <property type="match status" value="6"/>
</dbReference>
<sequence length="1062" mass="121719">MESTRRSCISLLVKASRRSGSWPSQSLIKDQERLQRRARRWPRRQAIVAAHHCVHLAARHECLSVVESLFEIYNRFDVNCTDESGLTHFHVACMTGCQDVVEKFLELGQVDPNLIVPKTGDSPLHLALADAHEDVAELLLRSGASPNLANAERSTPLHIVCQNEEGDGDFLKTFFDLTHEKYKPVQVDAVDKSGRTALHLALEHEHEREVELLLRNGADPNRANAEGLTPLHIICLTEWGDVQFANMLFEFGHEKYKPIRVDVADALGRTALHLAIERMADEVAELLLKNGVDPNRADGEGSTPLHIACKCDYGDDIPLKMLFEHSDERFKPIRIDARDNLGRTPLHYAVRAKRIKEVAELLLREGADENSTDIEGLTPLHFICKRNETAHDNEDIDLAKMLFEVCDDMQRTLRVNAQDKLGNTALHYALNWSSKEMVELLLRRGGDPNLANVETLTPLHITCHKYHSDDFVKLFFDISDELGRLVQVDAKDSKGRTPLQLAVANLLPKTVGVLLDRGADLSSFVFPDESGFGATIPPEEYDWLDGELKQASGALAITEHLENKGYALSPSDVLTIMKFFAQRRFFAQSGEYKEHWYDGEEFDTKGREIMINPSLSLYDFIYSRPEVAARLLTYTDYYELASSEKLWKLREDYCGACVEHLCQIPTRRFFRRWALEFFMDLIRYRLPILCCDMIVEYLTNDDLWRICLAATGQSSKIVEEVKLMQRMLADDDDMILIIANVPSVRPADRSRSSSQTKSTSKANQKMAPTQEDHARPFSFEEYTDMLLCYGKANKNSREASRIYAEMYPDRRLPSPRTIVATYKRSRDKEDEILPQKLREETRALFLQRRSRQLLDNNELKALWVLLDKHHSPPIARDEQLINYEDFRKVGKLAGPKCSLYFTAVVFAKLQQGDPHGRISIMALFNYVMRKVWLHQTRIGLSLYDVTGQGYLRESISTSIREKYNKRWKRLAEHQAKTLFTTDMEYVQSMAQILSDAYDFDKLDVIESKKCVCKKIAKHRCSRCKEASYCSRECQVKDWPKHKSLCESLLKFKAKFSNDSSLE</sequence>
<dbReference type="SUPFAM" id="SSF48403">
    <property type="entry name" value="Ankyrin repeat"/>
    <property type="match status" value="2"/>
</dbReference>
<dbReference type="Pfam" id="PF12796">
    <property type="entry name" value="Ank_2"/>
    <property type="match status" value="3"/>
</dbReference>
<evidence type="ECO:0000256" key="2">
    <source>
        <dbReference type="ARBA" id="ARBA00022737"/>
    </source>
</evidence>
<feature type="repeat" description="ANK" evidence="6">
    <location>
        <begin position="119"/>
        <end position="151"/>
    </location>
</feature>
<dbReference type="Pfam" id="PF01753">
    <property type="entry name" value="zf-MYND"/>
    <property type="match status" value="1"/>
</dbReference>
<evidence type="ECO:0000256" key="4">
    <source>
        <dbReference type="ARBA" id="ARBA00022833"/>
    </source>
</evidence>
<evidence type="ECO:0000256" key="1">
    <source>
        <dbReference type="ARBA" id="ARBA00022723"/>
    </source>
</evidence>
<dbReference type="InterPro" id="IPR036770">
    <property type="entry name" value="Ankyrin_rpt-contain_sf"/>
</dbReference>
<dbReference type="Gene3D" id="1.25.40.20">
    <property type="entry name" value="Ankyrin repeat-containing domain"/>
    <property type="match status" value="4"/>
</dbReference>
<feature type="repeat" description="ANK" evidence="6">
    <location>
        <begin position="193"/>
        <end position="225"/>
    </location>
</feature>